<proteinExistence type="predicted"/>
<dbReference type="Gene3D" id="2.60.40.10">
    <property type="entry name" value="Immunoglobulins"/>
    <property type="match status" value="1"/>
</dbReference>
<evidence type="ECO:0000313" key="3">
    <source>
        <dbReference type="EMBL" id="PVD27357.1"/>
    </source>
</evidence>
<feature type="domain" description="Ig-like" evidence="2">
    <location>
        <begin position="45"/>
        <end position="149"/>
    </location>
</feature>
<dbReference type="PROSITE" id="PS50835">
    <property type="entry name" value="IG_LIKE"/>
    <property type="match status" value="1"/>
</dbReference>
<gene>
    <name evidence="3" type="ORF">C0Q70_12513</name>
</gene>
<protein>
    <recommendedName>
        <fullName evidence="2">Ig-like domain-containing protein</fullName>
    </recommendedName>
</protein>
<sequence>MPLCICPTSWCIPTYIVNEIKYIGMRSSFINTSSFQARFLLCVCPELVEKPVLTGPSKVIAGLRYSWYCVADGANRAVPTIKWFFGNGTNISHGYDSEDNSYNDKDELLTYNTSSKLTLIPSEADSTFSLYCQVKETDAEPGKVSKTVNIQVITCLKGKTFVEEGVDASKYDHIVTNGFYEFELSDLEQKSLTMRRPEQSLSRAPSPVIPEKATISVKILANDDPYGYFVLTGPTSITDPKQADTSISRNGGAFGEVEVYYQATPPVHVSREPDETETNTTGFGQVVFAENIRVWHLPLPLDEYKNITRFIAADDDDGDDDDDDDDDDVHNSPRLGTTKESQMTVVLTEEENHVKNETINDHGTENHEATMKPNDTDKEQTIAVAVCGIIRK</sequence>
<evidence type="ECO:0000256" key="1">
    <source>
        <dbReference type="SAM" id="MobiDB-lite"/>
    </source>
</evidence>
<comment type="caution">
    <text evidence="3">The sequence shown here is derived from an EMBL/GenBank/DDBJ whole genome shotgun (WGS) entry which is preliminary data.</text>
</comment>
<dbReference type="AlphaFoldDB" id="A0A2T7P1Q6"/>
<feature type="region of interest" description="Disordered" evidence="1">
    <location>
        <begin position="354"/>
        <end position="377"/>
    </location>
</feature>
<accession>A0A2T7P1Q6</accession>
<keyword evidence="4" id="KW-1185">Reference proteome</keyword>
<dbReference type="InterPro" id="IPR036179">
    <property type="entry name" value="Ig-like_dom_sf"/>
</dbReference>
<dbReference type="InterPro" id="IPR013783">
    <property type="entry name" value="Ig-like_fold"/>
</dbReference>
<reference evidence="3 4" key="1">
    <citation type="submission" date="2018-04" db="EMBL/GenBank/DDBJ databases">
        <title>The genome of golden apple snail Pomacea canaliculata provides insight into stress tolerance and invasive adaptation.</title>
        <authorList>
            <person name="Liu C."/>
            <person name="Liu B."/>
            <person name="Ren Y."/>
            <person name="Zhang Y."/>
            <person name="Wang H."/>
            <person name="Li S."/>
            <person name="Jiang F."/>
            <person name="Yin L."/>
            <person name="Zhang G."/>
            <person name="Qian W."/>
            <person name="Fan W."/>
        </authorList>
    </citation>
    <scope>NUCLEOTIDE SEQUENCE [LARGE SCALE GENOMIC DNA]</scope>
    <source>
        <strain evidence="3">SZHN2017</strain>
        <tissue evidence="3">Muscle</tissue>
    </source>
</reference>
<organism evidence="3 4">
    <name type="scientific">Pomacea canaliculata</name>
    <name type="common">Golden apple snail</name>
    <dbReference type="NCBI Taxonomy" id="400727"/>
    <lineage>
        <taxon>Eukaryota</taxon>
        <taxon>Metazoa</taxon>
        <taxon>Spiralia</taxon>
        <taxon>Lophotrochozoa</taxon>
        <taxon>Mollusca</taxon>
        <taxon>Gastropoda</taxon>
        <taxon>Caenogastropoda</taxon>
        <taxon>Architaenioglossa</taxon>
        <taxon>Ampullarioidea</taxon>
        <taxon>Ampullariidae</taxon>
        <taxon>Pomacea</taxon>
    </lineage>
</organism>
<feature type="compositionally biased region" description="Acidic residues" evidence="1">
    <location>
        <begin position="315"/>
        <end position="328"/>
    </location>
</feature>
<dbReference type="Proteomes" id="UP000245119">
    <property type="component" value="Linkage Group LG7"/>
</dbReference>
<feature type="region of interest" description="Disordered" evidence="1">
    <location>
        <begin position="315"/>
        <end position="342"/>
    </location>
</feature>
<dbReference type="EMBL" id="PZQS01000007">
    <property type="protein sequence ID" value="PVD27357.1"/>
    <property type="molecule type" value="Genomic_DNA"/>
</dbReference>
<dbReference type="SUPFAM" id="SSF48726">
    <property type="entry name" value="Immunoglobulin"/>
    <property type="match status" value="1"/>
</dbReference>
<dbReference type="InterPro" id="IPR007110">
    <property type="entry name" value="Ig-like_dom"/>
</dbReference>
<name>A0A2T7P1Q6_POMCA</name>
<evidence type="ECO:0000313" key="4">
    <source>
        <dbReference type="Proteomes" id="UP000245119"/>
    </source>
</evidence>
<evidence type="ECO:0000259" key="2">
    <source>
        <dbReference type="PROSITE" id="PS50835"/>
    </source>
</evidence>